<dbReference type="OrthoDB" id="6612291at2759"/>
<accession>A0A6V7TPL5</accession>
<dbReference type="AlphaFoldDB" id="A0A6V7TPL5"/>
<feature type="domain" description="Major facilitator superfamily (MFS) profile" evidence="8">
    <location>
        <begin position="1"/>
        <end position="182"/>
    </location>
</feature>
<keyword evidence="2" id="KW-0813">Transport</keyword>
<feature type="transmembrane region" description="Helical" evidence="7">
    <location>
        <begin position="158"/>
        <end position="178"/>
    </location>
</feature>
<evidence type="ECO:0000256" key="6">
    <source>
        <dbReference type="SAM" id="MobiDB-lite"/>
    </source>
</evidence>
<evidence type="ECO:0000256" key="7">
    <source>
        <dbReference type="SAM" id="Phobius"/>
    </source>
</evidence>
<dbReference type="SUPFAM" id="SSF103473">
    <property type="entry name" value="MFS general substrate transporter"/>
    <property type="match status" value="1"/>
</dbReference>
<feature type="region of interest" description="Disordered" evidence="6">
    <location>
        <begin position="212"/>
        <end position="241"/>
    </location>
</feature>
<dbReference type="PANTHER" id="PTHR48020">
    <property type="entry name" value="PROTON MYO-INOSITOL COTRANSPORTER"/>
    <property type="match status" value="1"/>
</dbReference>
<comment type="subcellular location">
    <subcellularLocation>
        <location evidence="1">Membrane</location>
        <topology evidence="1">Multi-pass membrane protein</topology>
    </subcellularLocation>
</comment>
<gene>
    <name evidence="9" type="ORF">MENT_LOCUS2257</name>
</gene>
<proteinExistence type="predicted"/>
<reference evidence="9 10" key="1">
    <citation type="submission" date="2020-08" db="EMBL/GenBank/DDBJ databases">
        <authorList>
            <person name="Koutsovoulos G."/>
            <person name="Danchin GJ E."/>
        </authorList>
    </citation>
    <scope>NUCLEOTIDE SEQUENCE [LARGE SCALE GENOMIC DNA]</scope>
</reference>
<dbReference type="InterPro" id="IPR050814">
    <property type="entry name" value="Myo-inositol_Transporter"/>
</dbReference>
<evidence type="ECO:0000259" key="8">
    <source>
        <dbReference type="PROSITE" id="PS50850"/>
    </source>
</evidence>
<dbReference type="InterPro" id="IPR036259">
    <property type="entry name" value="MFS_trans_sf"/>
</dbReference>
<dbReference type="GO" id="GO:0022857">
    <property type="term" value="F:transmembrane transporter activity"/>
    <property type="evidence" value="ECO:0007669"/>
    <property type="project" value="InterPro"/>
</dbReference>
<dbReference type="Proteomes" id="UP000580250">
    <property type="component" value="Unassembled WGS sequence"/>
</dbReference>
<organism evidence="9 10">
    <name type="scientific">Meloidogyne enterolobii</name>
    <name type="common">Root-knot nematode worm</name>
    <name type="synonym">Meloidogyne mayaguensis</name>
    <dbReference type="NCBI Taxonomy" id="390850"/>
    <lineage>
        <taxon>Eukaryota</taxon>
        <taxon>Metazoa</taxon>
        <taxon>Ecdysozoa</taxon>
        <taxon>Nematoda</taxon>
        <taxon>Chromadorea</taxon>
        <taxon>Rhabditida</taxon>
        <taxon>Tylenchina</taxon>
        <taxon>Tylenchomorpha</taxon>
        <taxon>Tylenchoidea</taxon>
        <taxon>Meloidogynidae</taxon>
        <taxon>Meloidogyninae</taxon>
        <taxon>Meloidogyne</taxon>
    </lineage>
</organism>
<keyword evidence="4 7" id="KW-1133">Transmembrane helix</keyword>
<evidence type="ECO:0000313" key="9">
    <source>
        <dbReference type="EMBL" id="CAD2128492.1"/>
    </source>
</evidence>
<dbReference type="Pfam" id="PF00083">
    <property type="entry name" value="Sugar_tr"/>
    <property type="match status" value="1"/>
</dbReference>
<evidence type="ECO:0000256" key="3">
    <source>
        <dbReference type="ARBA" id="ARBA00022692"/>
    </source>
</evidence>
<dbReference type="Gene3D" id="1.20.1250.20">
    <property type="entry name" value="MFS general substrate transporter like domains"/>
    <property type="match status" value="1"/>
</dbReference>
<keyword evidence="5 7" id="KW-0472">Membrane</keyword>
<dbReference type="PANTHER" id="PTHR48020:SF12">
    <property type="entry name" value="PROTON MYO-INOSITOL COTRANSPORTER"/>
    <property type="match status" value="1"/>
</dbReference>
<sequence>MLYGTEVLREAGLDTKMALIANIGIGLVSFLASWAGLLVVSRVGRRSLLIFGQIGTLSAHLAIVVCSAILPYGTARGWATFGLLLPFLAFSQGAISTVTWFLLSSKFFKIILRLMSAEIFPLSMRGIGTGICMLSAWTTACTISQLFPICVNNFGQAFTFSGFFIFGSILLIFTWLYLPETRNKTLEQLECQFQNGDWLALKKPGISNAERRLNRKAAEAREEDEEEKKNRSLSIVKEENN</sequence>
<dbReference type="GO" id="GO:0016020">
    <property type="term" value="C:membrane"/>
    <property type="evidence" value="ECO:0007669"/>
    <property type="project" value="UniProtKB-SubCell"/>
</dbReference>
<feature type="transmembrane region" description="Helical" evidence="7">
    <location>
        <begin position="78"/>
        <end position="103"/>
    </location>
</feature>
<dbReference type="PROSITE" id="PS50850">
    <property type="entry name" value="MFS"/>
    <property type="match status" value="1"/>
</dbReference>
<protein>
    <recommendedName>
        <fullName evidence="8">Major facilitator superfamily (MFS) profile domain-containing protein</fullName>
    </recommendedName>
</protein>
<dbReference type="EMBL" id="CAJEWN010000007">
    <property type="protein sequence ID" value="CAD2128492.1"/>
    <property type="molecule type" value="Genomic_DNA"/>
</dbReference>
<dbReference type="InterPro" id="IPR020846">
    <property type="entry name" value="MFS_dom"/>
</dbReference>
<evidence type="ECO:0000313" key="10">
    <source>
        <dbReference type="Proteomes" id="UP000580250"/>
    </source>
</evidence>
<evidence type="ECO:0000256" key="4">
    <source>
        <dbReference type="ARBA" id="ARBA00022989"/>
    </source>
</evidence>
<evidence type="ECO:0000256" key="1">
    <source>
        <dbReference type="ARBA" id="ARBA00004141"/>
    </source>
</evidence>
<name>A0A6V7TPL5_MELEN</name>
<feature type="transmembrane region" description="Helical" evidence="7">
    <location>
        <begin position="20"/>
        <end position="41"/>
    </location>
</feature>
<comment type="caution">
    <text evidence="9">The sequence shown here is derived from an EMBL/GenBank/DDBJ whole genome shotgun (WGS) entry which is preliminary data.</text>
</comment>
<evidence type="ECO:0000256" key="5">
    <source>
        <dbReference type="ARBA" id="ARBA00023136"/>
    </source>
</evidence>
<feature type="transmembrane region" description="Helical" evidence="7">
    <location>
        <begin position="48"/>
        <end position="72"/>
    </location>
</feature>
<feature type="transmembrane region" description="Helical" evidence="7">
    <location>
        <begin position="124"/>
        <end position="146"/>
    </location>
</feature>
<evidence type="ECO:0000256" key="2">
    <source>
        <dbReference type="ARBA" id="ARBA00022448"/>
    </source>
</evidence>
<keyword evidence="3 7" id="KW-0812">Transmembrane</keyword>
<dbReference type="InterPro" id="IPR005828">
    <property type="entry name" value="MFS_sugar_transport-like"/>
</dbReference>